<dbReference type="Gene3D" id="3.40.50.620">
    <property type="entry name" value="HUPs"/>
    <property type="match status" value="1"/>
</dbReference>
<reference evidence="2 3" key="1">
    <citation type="submission" date="2017-07" db="EMBL/GenBank/DDBJ databases">
        <title>Complete genome sequence of Spiroplasma corruscae EC-1 (DSM 19793).</title>
        <authorList>
            <person name="Tsai Y.-M."/>
            <person name="Lo W.-S."/>
            <person name="Kuo C.-H."/>
        </authorList>
    </citation>
    <scope>NUCLEOTIDE SEQUENCE [LARGE SCALE GENOMIC DNA]</scope>
    <source>
        <strain evidence="2 3">EC-1</strain>
    </source>
</reference>
<sequence>MENRLDLHVKKIKETKNNIKNIYKNSNYTWMIGFSGGKDSSVLVQIILESLLEIDKKFYNKDLHIVSSDTLIENPIVLKQLNESLDIIKSFCKLNNLPVIVHKVLPDYNESFWVNLIGRGYPLPNQSFRWCTDRLKIKPMNEYINKLDQNNKDVLTVLGVRTGESNSRDLKLINTKIENSLLRKNNTNNSYVFAPIENFSLFDIWKYLGESNLKYFKKNNNKLSILYEDSSVGVEECPSSLDDKLQKGCGNSRWGCWLCPVVTQDKSLQGFINSGNDWLQPLMDFRNDLIKERDLLENRYFASFRINKKTKVASLIKYRFMDLKEKDGVYFLPKKEGRNKIIYGEYDNKNDQLSWEGKFIKVLTEDKYKELVNNNVINPYNENDITLPENIVIKLNKNKNNNKLTTVGLGPYTLSYRTKLLSKIQELNDNMKNFGVEVISDEEIGLINELFDIVKNALKKDKNSIEKIYNKVNLTMESERNAWKQK</sequence>
<accession>A0A222EPE8</accession>
<gene>
    <name evidence="2" type="primary">dndC</name>
    <name evidence="2" type="ORF">SCORR_v1c05980</name>
</gene>
<organism evidence="2 3">
    <name type="scientific">Spiroplasma corruscae</name>
    <dbReference type="NCBI Taxonomy" id="216934"/>
    <lineage>
        <taxon>Bacteria</taxon>
        <taxon>Bacillati</taxon>
        <taxon>Mycoplasmatota</taxon>
        <taxon>Mollicutes</taxon>
        <taxon>Entomoplasmatales</taxon>
        <taxon>Spiroplasmataceae</taxon>
        <taxon>Spiroplasma</taxon>
    </lineage>
</organism>
<dbReference type="SUPFAM" id="SSF52402">
    <property type="entry name" value="Adenine nucleotide alpha hydrolases-like"/>
    <property type="match status" value="1"/>
</dbReference>
<keyword evidence="3" id="KW-1185">Reference proteome</keyword>
<dbReference type="InterPro" id="IPR050128">
    <property type="entry name" value="Sulfate_adenylyltrnsfr_sub2"/>
</dbReference>
<protein>
    <submittedName>
        <fullName evidence="2">DNA sulfur modification protein DndC</fullName>
    </submittedName>
</protein>
<evidence type="ECO:0000313" key="3">
    <source>
        <dbReference type="Proteomes" id="UP000203229"/>
    </source>
</evidence>
<feature type="domain" description="Phosphoadenosine phosphosulphate reductase" evidence="1">
    <location>
        <begin position="31"/>
        <end position="217"/>
    </location>
</feature>
<dbReference type="PANTHER" id="PTHR43196:SF2">
    <property type="entry name" value="PHOSPHOADENOSINE PHOSPHOSULFATE REDUCTASE"/>
    <property type="match status" value="1"/>
</dbReference>
<dbReference type="NCBIfam" id="TIGR03183">
    <property type="entry name" value="DNA_S_dndC"/>
    <property type="match status" value="1"/>
</dbReference>
<dbReference type="KEGG" id="scou:SCORR_v1c05980"/>
<dbReference type="EMBL" id="CP022535">
    <property type="protein sequence ID" value="ASP28370.1"/>
    <property type="molecule type" value="Genomic_DNA"/>
</dbReference>
<dbReference type="InterPro" id="IPR002500">
    <property type="entry name" value="PAPS_reduct_dom"/>
</dbReference>
<evidence type="ECO:0000313" key="2">
    <source>
        <dbReference type="EMBL" id="ASP28370.1"/>
    </source>
</evidence>
<dbReference type="InterPro" id="IPR014729">
    <property type="entry name" value="Rossmann-like_a/b/a_fold"/>
</dbReference>
<proteinExistence type="predicted"/>
<dbReference type="RefSeq" id="WP_094049040.1">
    <property type="nucleotide sequence ID" value="NZ_CP022535.1"/>
</dbReference>
<dbReference type="InterPro" id="IPR017598">
    <property type="entry name" value="SulphurTrfase_DndC"/>
</dbReference>
<evidence type="ECO:0000259" key="1">
    <source>
        <dbReference type="Pfam" id="PF01507"/>
    </source>
</evidence>
<dbReference type="AlphaFoldDB" id="A0A222EPE8"/>
<dbReference type="Pfam" id="PF01507">
    <property type="entry name" value="PAPS_reduct"/>
    <property type="match status" value="1"/>
</dbReference>
<dbReference type="GO" id="GO:0003824">
    <property type="term" value="F:catalytic activity"/>
    <property type="evidence" value="ECO:0007669"/>
    <property type="project" value="InterPro"/>
</dbReference>
<name>A0A222EPE8_9MOLU</name>
<dbReference type="PANTHER" id="PTHR43196">
    <property type="entry name" value="SULFATE ADENYLYLTRANSFERASE SUBUNIT 2"/>
    <property type="match status" value="1"/>
</dbReference>
<dbReference type="OrthoDB" id="9774475at2"/>
<dbReference type="Proteomes" id="UP000203229">
    <property type="component" value="Chromosome"/>
</dbReference>